<feature type="binding site" evidence="8">
    <location>
        <position position="89"/>
    </location>
    <ligand>
        <name>substrate</name>
    </ligand>
</feature>
<comment type="cofactor">
    <cofactor evidence="8">
        <name>Mg(2+)</name>
        <dbReference type="ChEBI" id="CHEBI:18420"/>
    </cofactor>
</comment>
<feature type="binding site" evidence="8">
    <location>
        <position position="29"/>
    </location>
    <ligand>
        <name>[4Fe-4S] cluster</name>
        <dbReference type="ChEBI" id="CHEBI:49883"/>
        <note>4Fe-4S-S-AdoMet</note>
    </ligand>
</feature>
<dbReference type="RefSeq" id="WP_302243592.1">
    <property type="nucleotide sequence ID" value="NZ_JAULJQ010000002.1"/>
</dbReference>
<feature type="domain" description="Radical SAM core" evidence="9">
    <location>
        <begin position="16"/>
        <end position="239"/>
    </location>
</feature>
<dbReference type="InterPro" id="IPR058240">
    <property type="entry name" value="rSAM_sf"/>
</dbReference>
<dbReference type="Pfam" id="PF13353">
    <property type="entry name" value="Fer4_12"/>
    <property type="match status" value="1"/>
</dbReference>
<dbReference type="PROSITE" id="PS51918">
    <property type="entry name" value="RADICAL_SAM"/>
    <property type="match status" value="1"/>
</dbReference>
<keyword evidence="6 8" id="KW-0411">Iron-sulfur</keyword>
<evidence type="ECO:0000256" key="1">
    <source>
        <dbReference type="ARBA" id="ARBA00022485"/>
    </source>
</evidence>
<sequence>MKLIEHFLSIQGEGAYAGRLAIFVRFGGCNLRCAGFGVRLKAPSAKELIGCDTIKAAQCENFDFKDTNFSELKNIIKSHNAPNAIIVLSGGEPLLHQKNADFKDFLRFLVEQNRQVHFESNGTIEPDFKALPELKNCYFALSVKLENSGESKEKRINARALKSIFANSKGAFYKFVLSGADDEIREIKEILAIQNGGVWLMPLGASKNELEITAPKVARLAIKHGFNYSDRIHIRLWDNKEGV</sequence>
<accession>A0ABT8T5Z3</accession>
<evidence type="ECO:0000256" key="2">
    <source>
        <dbReference type="ARBA" id="ARBA00022691"/>
    </source>
</evidence>
<name>A0ABT8T5Z3_9BACT</name>
<keyword evidence="4 8" id="KW-0460">Magnesium</keyword>
<keyword evidence="11" id="KW-1185">Reference proteome</keyword>
<keyword evidence="3 8" id="KW-0479">Metal-binding</keyword>
<dbReference type="InterPro" id="IPR007197">
    <property type="entry name" value="rSAM"/>
</dbReference>
<comment type="caution">
    <text evidence="8">Lacks conserved residue(s) required for the propagation of feature annotation.</text>
</comment>
<dbReference type="InterPro" id="IPR024924">
    <property type="entry name" value="7-CO-7-deazaguanine_synth-like"/>
</dbReference>
<dbReference type="EMBL" id="JAULJQ010000002">
    <property type="protein sequence ID" value="MDO2408846.1"/>
    <property type="molecule type" value="Genomic_DNA"/>
</dbReference>
<comment type="similarity">
    <text evidence="8">Belongs to the radical SAM superfamily. 7-carboxy-7-deazaguanine synthase family.</text>
</comment>
<dbReference type="Proteomes" id="UP001171111">
    <property type="component" value="Unassembled WGS sequence"/>
</dbReference>
<proteinExistence type="inferred from homology"/>
<reference evidence="10 11" key="1">
    <citation type="submission" date="2023-06" db="EMBL/GenBank/DDBJ databases">
        <title>Campylobacter magnum sp. nov., isolated from cecal contents of domestic pigs (Sus scrofa domesticus).</title>
        <authorList>
            <person name="Papic B."/>
            <person name="Gruntar I."/>
        </authorList>
    </citation>
    <scope>NUCLEOTIDE SEQUENCE [LARGE SCALE GENOMIC DNA]</scope>
    <source>
        <strain evidence="11">34484-21</strain>
    </source>
</reference>
<feature type="binding site" evidence="8">
    <location>
        <position position="25"/>
    </location>
    <ligand>
        <name>substrate</name>
    </ligand>
</feature>
<keyword evidence="2 8" id="KW-0949">S-adenosyl-L-methionine</keyword>
<evidence type="ECO:0000256" key="8">
    <source>
        <dbReference type="HAMAP-Rule" id="MF_00917"/>
    </source>
</evidence>
<keyword evidence="5 8" id="KW-0408">Iron</keyword>
<evidence type="ECO:0000256" key="4">
    <source>
        <dbReference type="ARBA" id="ARBA00022842"/>
    </source>
</evidence>
<comment type="catalytic activity">
    <reaction evidence="8">
        <text>6-carboxy-5,6,7,8-tetrahydropterin + H(+) = 7-carboxy-7-carbaguanine + NH4(+)</text>
        <dbReference type="Rhea" id="RHEA:27974"/>
        <dbReference type="ChEBI" id="CHEBI:15378"/>
        <dbReference type="ChEBI" id="CHEBI:28938"/>
        <dbReference type="ChEBI" id="CHEBI:61032"/>
        <dbReference type="ChEBI" id="CHEBI:61036"/>
        <dbReference type="EC" id="4.3.99.3"/>
    </reaction>
</comment>
<feature type="binding site" evidence="8">
    <location>
        <position position="33"/>
    </location>
    <ligand>
        <name>[4Fe-4S] cluster</name>
        <dbReference type="ChEBI" id="CHEBI:49883"/>
        <note>4Fe-4S-S-AdoMet</note>
    </ligand>
</feature>
<comment type="cofactor">
    <cofactor evidence="8">
        <name>[4Fe-4S] cluster</name>
        <dbReference type="ChEBI" id="CHEBI:49883"/>
    </cofactor>
    <text evidence="8">Binds 1 [4Fe-4S] cluster. The cluster is coordinated with 3 cysteines and an exchangeable S-adenosyl-L-methionine.</text>
</comment>
<feature type="binding site" evidence="8">
    <location>
        <begin position="142"/>
        <end position="144"/>
    </location>
    <ligand>
        <name>S-adenosyl-L-methionine</name>
        <dbReference type="ChEBI" id="CHEBI:59789"/>
    </ligand>
</feature>
<keyword evidence="1 8" id="KW-0004">4Fe-4S</keyword>
<evidence type="ECO:0000256" key="6">
    <source>
        <dbReference type="ARBA" id="ARBA00023014"/>
    </source>
</evidence>
<dbReference type="SUPFAM" id="SSF102114">
    <property type="entry name" value="Radical SAM enzymes"/>
    <property type="match status" value="1"/>
</dbReference>
<protein>
    <recommendedName>
        <fullName evidence="8">7-carboxy-7-deazaguanine synthase</fullName>
        <shortName evidence="8">CDG synthase</shortName>
        <ecNumber evidence="8">4.3.99.3</ecNumber>
    </recommendedName>
    <alternativeName>
        <fullName evidence="8">Queuosine biosynthesis protein QueE</fullName>
    </alternativeName>
</protein>
<organism evidence="10 11">
    <name type="scientific">Campylobacter magnus</name>
    <dbReference type="NCBI Taxonomy" id="3026462"/>
    <lineage>
        <taxon>Bacteria</taxon>
        <taxon>Pseudomonadati</taxon>
        <taxon>Campylobacterota</taxon>
        <taxon>Epsilonproteobacteria</taxon>
        <taxon>Campylobacterales</taxon>
        <taxon>Campylobacteraceae</taxon>
        <taxon>Campylobacter</taxon>
    </lineage>
</organism>
<dbReference type="Gene3D" id="3.20.20.70">
    <property type="entry name" value="Aldolase class I"/>
    <property type="match status" value="1"/>
</dbReference>
<keyword evidence="8" id="KW-0671">Queuosine biosynthesis</keyword>
<evidence type="ECO:0000313" key="10">
    <source>
        <dbReference type="EMBL" id="MDO2408846.1"/>
    </source>
</evidence>
<evidence type="ECO:0000256" key="5">
    <source>
        <dbReference type="ARBA" id="ARBA00023004"/>
    </source>
</evidence>
<dbReference type="HAMAP" id="MF_00917">
    <property type="entry name" value="QueE"/>
    <property type="match status" value="1"/>
</dbReference>
<feature type="binding site" evidence="8">
    <location>
        <begin position="10"/>
        <end position="12"/>
    </location>
    <ligand>
        <name>substrate</name>
    </ligand>
</feature>
<evidence type="ECO:0000313" key="11">
    <source>
        <dbReference type="Proteomes" id="UP001171111"/>
    </source>
</evidence>
<evidence type="ECO:0000256" key="3">
    <source>
        <dbReference type="ARBA" id="ARBA00022723"/>
    </source>
</evidence>
<evidence type="ECO:0000256" key="7">
    <source>
        <dbReference type="ARBA" id="ARBA00023239"/>
    </source>
</evidence>
<dbReference type="PANTHER" id="PTHR42836:SF1">
    <property type="entry name" value="7-CARBOXY-7-DEAZAGUANINE SYNTHASE"/>
    <property type="match status" value="1"/>
</dbReference>
<comment type="caution">
    <text evidence="10">The sequence shown here is derived from an EMBL/GenBank/DDBJ whole genome shotgun (WGS) entry which is preliminary data.</text>
</comment>
<keyword evidence="7 8" id="KW-0456">Lyase</keyword>
<comment type="subunit">
    <text evidence="8">Homodimer.</text>
</comment>
<feature type="binding site" evidence="8">
    <location>
        <position position="91"/>
    </location>
    <ligand>
        <name>S-adenosyl-L-methionine</name>
        <dbReference type="ChEBI" id="CHEBI:59789"/>
    </ligand>
</feature>
<feature type="binding site" evidence="8">
    <location>
        <position position="51"/>
    </location>
    <ligand>
        <name>[4Fe-4S] cluster</name>
        <dbReference type="ChEBI" id="CHEBI:49883"/>
        <note>4Fe-4S-S-AdoMet</note>
    </ligand>
</feature>
<comment type="function">
    <text evidence="8">Catalyzes the complex heterocyclic radical-mediated conversion of 6-carboxy-5,6,7,8-tetrahydropterin (CPH4) to 7-carboxy-7-deazaguanine (CDG), a step common to the biosynthetic pathways of all 7-deazapurine-containing compounds.</text>
</comment>
<dbReference type="InterPro" id="IPR013785">
    <property type="entry name" value="Aldolase_TIM"/>
</dbReference>
<dbReference type="PANTHER" id="PTHR42836">
    <property type="entry name" value="7-CARBOXY-7-DEAZAGUANINE SYNTHASE"/>
    <property type="match status" value="1"/>
</dbReference>
<dbReference type="PIRSF" id="PIRSF000370">
    <property type="entry name" value="QueE"/>
    <property type="match status" value="1"/>
</dbReference>
<evidence type="ECO:0000259" key="9">
    <source>
        <dbReference type="PROSITE" id="PS51918"/>
    </source>
</evidence>
<feature type="binding site" evidence="8">
    <location>
        <position position="53"/>
    </location>
    <ligand>
        <name>Mg(2+)</name>
        <dbReference type="ChEBI" id="CHEBI:18420"/>
    </ligand>
</feature>
<dbReference type="CDD" id="cd01335">
    <property type="entry name" value="Radical_SAM"/>
    <property type="match status" value="1"/>
</dbReference>
<dbReference type="EC" id="4.3.99.3" evidence="8"/>
<comment type="pathway">
    <text evidence="8">Purine metabolism; 7-cyano-7-deazaguanine biosynthesis.</text>
</comment>
<gene>
    <name evidence="8" type="primary">queE</name>
    <name evidence="10" type="ORF">Q2362_01870</name>
</gene>
<comment type="cofactor">
    <cofactor evidence="8">
        <name>S-adenosyl-L-methionine</name>
        <dbReference type="ChEBI" id="CHEBI:59789"/>
    </cofactor>
    <text evidence="8">Binds 1 S-adenosyl-L-methionine per subunit.</text>
</comment>